<reference evidence="1" key="1">
    <citation type="submission" date="2020-10" db="EMBL/GenBank/DDBJ databases">
        <authorList>
            <person name="Kikuchi T."/>
        </authorList>
    </citation>
    <scope>NUCLEOTIDE SEQUENCE</scope>
    <source>
        <strain evidence="1">NKZ352</strain>
    </source>
</reference>
<evidence type="ECO:0000313" key="2">
    <source>
        <dbReference type="Proteomes" id="UP000835052"/>
    </source>
</evidence>
<dbReference type="EMBL" id="CAJGYM010000050">
    <property type="protein sequence ID" value="CAD6195045.1"/>
    <property type="molecule type" value="Genomic_DNA"/>
</dbReference>
<sequence>MFFFPQLAFPMNPEGSTIEVMIEMDSIDGYARDVHAQIMALIPSELTSTGFITADEFVIMTKWLLKMRLDEIRRQRGIGCQEDHLDFGEIEMPWPLARAINAIGVTSVANNVVILVPTTPPAPLDKALYIRNSMTPMIFYRWYKCLAMLRLTKRPEWQPVFLSNNFDGGVFWALKVVNEKNEVPKNRHEKNLGIVASFSEISVEDVAMAVAVFLGVQFDPVSKDLHYQSRHPIGDVGAFRTALINNLPPHTSS</sequence>
<evidence type="ECO:0000313" key="1">
    <source>
        <dbReference type="EMBL" id="CAD6195045.1"/>
    </source>
</evidence>
<protein>
    <submittedName>
        <fullName evidence="1">Uncharacterized protein</fullName>
    </submittedName>
</protein>
<proteinExistence type="predicted"/>
<accession>A0A8S1HIF6</accession>
<organism evidence="1 2">
    <name type="scientific">Caenorhabditis auriculariae</name>
    <dbReference type="NCBI Taxonomy" id="2777116"/>
    <lineage>
        <taxon>Eukaryota</taxon>
        <taxon>Metazoa</taxon>
        <taxon>Ecdysozoa</taxon>
        <taxon>Nematoda</taxon>
        <taxon>Chromadorea</taxon>
        <taxon>Rhabditida</taxon>
        <taxon>Rhabditina</taxon>
        <taxon>Rhabditomorpha</taxon>
        <taxon>Rhabditoidea</taxon>
        <taxon>Rhabditidae</taxon>
        <taxon>Peloderinae</taxon>
        <taxon>Caenorhabditis</taxon>
    </lineage>
</organism>
<comment type="caution">
    <text evidence="1">The sequence shown here is derived from an EMBL/GenBank/DDBJ whole genome shotgun (WGS) entry which is preliminary data.</text>
</comment>
<gene>
    <name evidence="1" type="ORF">CAUJ_LOCUS10964</name>
</gene>
<name>A0A8S1HIF6_9PELO</name>
<dbReference type="Proteomes" id="UP000835052">
    <property type="component" value="Unassembled WGS sequence"/>
</dbReference>
<dbReference type="AlphaFoldDB" id="A0A8S1HIF6"/>
<keyword evidence="2" id="KW-1185">Reference proteome</keyword>